<evidence type="ECO:0000256" key="4">
    <source>
        <dbReference type="ARBA" id="ARBA00023136"/>
    </source>
</evidence>
<evidence type="ECO:0000256" key="7">
    <source>
        <dbReference type="HAMAP-Rule" id="MF_00415"/>
    </source>
</evidence>
<keyword evidence="7" id="KW-0449">Lipoprotein</keyword>
<dbReference type="PANTHER" id="PTHR34933:SF1">
    <property type="entry name" value="FLAGELLAR L-RING PROTEIN"/>
    <property type="match status" value="1"/>
</dbReference>
<comment type="caution">
    <text evidence="9">The sequence shown here is derived from an EMBL/GenBank/DDBJ whole genome shotgun (WGS) entry which is preliminary data.</text>
</comment>
<comment type="similarity">
    <text evidence="2 7">Belongs to the FlgH family.</text>
</comment>
<dbReference type="Proteomes" id="UP000076964">
    <property type="component" value="Unassembled WGS sequence"/>
</dbReference>
<sequence length="232" mass="25183">MVKKLTFLSLLILALGLTACGPPKNVAIGPPPPPKVYVPVPKQEKPKEGSLFAGSQSFFFEDHRARRVGDVITIKIVENYQSSSKVSNKISRKSEASAGIKAMLGFEKAIEERNRRFNADPMFSGGLGSTTDGQGQLSRNTNIVATITARVVEVLPNGNLVIQGVRTVRQDENLEYITITGIVRPQDVAADNTVLSTQLADARIEYSGMGPATEATRGPGWLSRALFLIWPF</sequence>
<reference evidence="9 10" key="1">
    <citation type="submission" date="2016-02" db="EMBL/GenBank/DDBJ databases">
        <title>Draft genome sequence of Thermodesulfatator sp. S606.</title>
        <authorList>
            <person name="Lai Q."/>
            <person name="Cao J."/>
            <person name="Dupont S."/>
            <person name="Shao Z."/>
            <person name="Jebbar M."/>
            <person name="Alain K."/>
        </authorList>
    </citation>
    <scope>NUCLEOTIDE SEQUENCE [LARGE SCALE GENOMIC DNA]</scope>
    <source>
        <strain evidence="9 10">S606</strain>
    </source>
</reference>
<dbReference type="GO" id="GO:0003774">
    <property type="term" value="F:cytoskeletal motor activity"/>
    <property type="evidence" value="ECO:0007669"/>
    <property type="project" value="InterPro"/>
</dbReference>
<name>A0A177EC60_9BACT</name>
<dbReference type="GO" id="GO:0009427">
    <property type="term" value="C:bacterial-type flagellum basal body, distal rod, L ring"/>
    <property type="evidence" value="ECO:0007669"/>
    <property type="project" value="InterPro"/>
</dbReference>
<organism evidence="9 10">
    <name type="scientific">Thermodesulfatator autotrophicus</name>
    <dbReference type="NCBI Taxonomy" id="1795632"/>
    <lineage>
        <taxon>Bacteria</taxon>
        <taxon>Pseudomonadati</taxon>
        <taxon>Thermodesulfobacteriota</taxon>
        <taxon>Thermodesulfobacteria</taxon>
        <taxon>Thermodesulfobacteriales</taxon>
        <taxon>Thermodesulfatatoraceae</taxon>
        <taxon>Thermodesulfatator</taxon>
    </lineage>
</organism>
<dbReference type="STRING" id="1795632.TH606_01125"/>
<dbReference type="PANTHER" id="PTHR34933">
    <property type="entry name" value="FLAGELLAR L-RING PROTEIN"/>
    <property type="match status" value="1"/>
</dbReference>
<keyword evidence="10" id="KW-1185">Reference proteome</keyword>
<proteinExistence type="inferred from homology"/>
<comment type="subcellular location">
    <subcellularLocation>
        <location evidence="7">Cell outer membrane</location>
        <topology evidence="7">Lipid-anchor</topology>
    </subcellularLocation>
    <subcellularLocation>
        <location evidence="7">Bacterial flagellum basal body</location>
    </subcellularLocation>
</comment>
<evidence type="ECO:0000256" key="3">
    <source>
        <dbReference type="ARBA" id="ARBA00022729"/>
    </source>
</evidence>
<feature type="signal peptide" evidence="8">
    <location>
        <begin position="1"/>
        <end position="19"/>
    </location>
</feature>
<dbReference type="RefSeq" id="WP_068540750.1">
    <property type="nucleotide sequence ID" value="NZ_LSFI01000003.1"/>
</dbReference>
<gene>
    <name evidence="7" type="primary">flgH</name>
    <name evidence="9" type="ORF">TH606_01125</name>
</gene>
<protein>
    <recommendedName>
        <fullName evidence="7">Flagellar L-ring protein</fullName>
    </recommendedName>
    <alternativeName>
        <fullName evidence="7">Basal body L-ring protein</fullName>
    </alternativeName>
</protein>
<evidence type="ECO:0000313" key="10">
    <source>
        <dbReference type="Proteomes" id="UP000076964"/>
    </source>
</evidence>
<dbReference type="InterPro" id="IPR000527">
    <property type="entry name" value="Flag_Lring"/>
</dbReference>
<evidence type="ECO:0000256" key="2">
    <source>
        <dbReference type="ARBA" id="ARBA00006929"/>
    </source>
</evidence>
<keyword evidence="4 7" id="KW-0472">Membrane</keyword>
<dbReference type="Pfam" id="PF02107">
    <property type="entry name" value="FlgH"/>
    <property type="match status" value="1"/>
</dbReference>
<keyword evidence="5 7" id="KW-0975">Bacterial flagellum</keyword>
<accession>A0A177EC60</accession>
<evidence type="ECO:0000256" key="6">
    <source>
        <dbReference type="ARBA" id="ARBA00023237"/>
    </source>
</evidence>
<keyword evidence="3 7" id="KW-0732">Signal</keyword>
<evidence type="ECO:0000313" key="9">
    <source>
        <dbReference type="EMBL" id="OAG28589.1"/>
    </source>
</evidence>
<dbReference type="PROSITE" id="PS51257">
    <property type="entry name" value="PROKAR_LIPOPROTEIN"/>
    <property type="match status" value="1"/>
</dbReference>
<dbReference type="PRINTS" id="PR01008">
    <property type="entry name" value="FLGLRINGFLGH"/>
</dbReference>
<keyword evidence="6 7" id="KW-0998">Cell outer membrane</keyword>
<comment type="function">
    <text evidence="1 7">Assembles around the rod to form the L-ring and probably protects the motor/basal body from shearing forces during rotation.</text>
</comment>
<dbReference type="AlphaFoldDB" id="A0A177EC60"/>
<evidence type="ECO:0000256" key="8">
    <source>
        <dbReference type="SAM" id="SignalP"/>
    </source>
</evidence>
<feature type="chain" id="PRO_5008872362" description="Flagellar L-ring protein" evidence="8">
    <location>
        <begin position="20"/>
        <end position="232"/>
    </location>
</feature>
<evidence type="ECO:0000256" key="1">
    <source>
        <dbReference type="ARBA" id="ARBA00002591"/>
    </source>
</evidence>
<dbReference type="OrthoDB" id="9789227at2"/>
<dbReference type="GO" id="GO:0071973">
    <property type="term" value="P:bacterial-type flagellum-dependent cell motility"/>
    <property type="evidence" value="ECO:0007669"/>
    <property type="project" value="InterPro"/>
</dbReference>
<dbReference type="HAMAP" id="MF_00415">
    <property type="entry name" value="FlgH"/>
    <property type="match status" value="1"/>
</dbReference>
<comment type="subunit">
    <text evidence="7">The basal body constitutes a major portion of the flagellar organelle and consists of four rings (L,P,S, and M) mounted on a central rod.</text>
</comment>
<dbReference type="GO" id="GO:0009279">
    <property type="term" value="C:cell outer membrane"/>
    <property type="evidence" value="ECO:0007669"/>
    <property type="project" value="UniProtKB-SubCell"/>
</dbReference>
<dbReference type="EMBL" id="LSFI01000003">
    <property type="protein sequence ID" value="OAG28589.1"/>
    <property type="molecule type" value="Genomic_DNA"/>
</dbReference>
<evidence type="ECO:0000256" key="5">
    <source>
        <dbReference type="ARBA" id="ARBA00023143"/>
    </source>
</evidence>